<dbReference type="InterPro" id="IPR000873">
    <property type="entry name" value="AMP-dep_synth/lig_dom"/>
</dbReference>
<dbReference type="NCBIfam" id="NF002966">
    <property type="entry name" value="PRK03640.1"/>
    <property type="match status" value="1"/>
</dbReference>
<dbReference type="GO" id="GO:0005524">
    <property type="term" value="F:ATP binding"/>
    <property type="evidence" value="ECO:0007669"/>
    <property type="project" value="UniProtKB-KW"/>
</dbReference>
<dbReference type="InterPro" id="IPR010192">
    <property type="entry name" value="MenE"/>
</dbReference>
<dbReference type="RefSeq" id="WP_188648689.1">
    <property type="nucleotide sequence ID" value="NZ_BMHQ01000012.1"/>
</dbReference>
<evidence type="ECO:0000256" key="2">
    <source>
        <dbReference type="ARBA" id="ARBA00022598"/>
    </source>
</evidence>
<dbReference type="InterPro" id="IPR025110">
    <property type="entry name" value="AMP-bd_C"/>
</dbReference>
<dbReference type="GO" id="GO:0031956">
    <property type="term" value="F:medium-chain fatty acid-CoA ligase activity"/>
    <property type="evidence" value="ECO:0007669"/>
    <property type="project" value="TreeGrafter"/>
</dbReference>
<dbReference type="PANTHER" id="PTHR43201:SF5">
    <property type="entry name" value="MEDIUM-CHAIN ACYL-COA LIGASE ACSF2, MITOCHONDRIAL"/>
    <property type="match status" value="1"/>
</dbReference>
<evidence type="ECO:0000313" key="9">
    <source>
        <dbReference type="Proteomes" id="UP000625210"/>
    </source>
</evidence>
<evidence type="ECO:0000259" key="6">
    <source>
        <dbReference type="Pfam" id="PF00501"/>
    </source>
</evidence>
<evidence type="ECO:0000256" key="4">
    <source>
        <dbReference type="ARBA" id="ARBA00022840"/>
    </source>
</evidence>
<comment type="function">
    <text evidence="5">Converts 2-succinylbenzoate (OSB) to 2-succinylbenzoyl-CoA (OSB-CoA).</text>
</comment>
<dbReference type="EC" id="6.2.1.26" evidence="5"/>
<dbReference type="SUPFAM" id="SSF56801">
    <property type="entry name" value="Acetyl-CoA synthetase-like"/>
    <property type="match status" value="1"/>
</dbReference>
<comment type="catalytic activity">
    <reaction evidence="5">
        <text>2-succinylbenzoate + ATP + CoA = 2-succinylbenzoyl-CoA + AMP + diphosphate</text>
        <dbReference type="Rhea" id="RHEA:17009"/>
        <dbReference type="ChEBI" id="CHEBI:18325"/>
        <dbReference type="ChEBI" id="CHEBI:30616"/>
        <dbReference type="ChEBI" id="CHEBI:33019"/>
        <dbReference type="ChEBI" id="CHEBI:57287"/>
        <dbReference type="ChEBI" id="CHEBI:57364"/>
        <dbReference type="ChEBI" id="CHEBI:456215"/>
        <dbReference type="EC" id="6.2.1.26"/>
    </reaction>
</comment>
<comment type="pathway">
    <text evidence="5">Quinol/quinone metabolism; menaquinone biosynthesis.</text>
</comment>
<comment type="caution">
    <text evidence="8">The sequence shown here is derived from an EMBL/GenBank/DDBJ whole genome shotgun (WGS) entry which is preliminary data.</text>
</comment>
<keyword evidence="9" id="KW-1185">Reference proteome</keyword>
<accession>A0A8J2YDE4</accession>
<feature type="domain" description="AMP-dependent synthetase/ligase" evidence="6">
    <location>
        <begin position="16"/>
        <end position="360"/>
    </location>
</feature>
<dbReference type="Pfam" id="PF00501">
    <property type="entry name" value="AMP-binding"/>
    <property type="match status" value="1"/>
</dbReference>
<dbReference type="PANTHER" id="PTHR43201">
    <property type="entry name" value="ACYL-COA SYNTHETASE"/>
    <property type="match status" value="1"/>
</dbReference>
<evidence type="ECO:0000256" key="5">
    <source>
        <dbReference type="HAMAP-Rule" id="MF_00731"/>
    </source>
</evidence>
<comment type="pathway">
    <text evidence="5">Quinol/quinone metabolism; 1,4-dihydroxy-2-naphthoate biosynthesis; 1,4-dihydroxy-2-naphthoate from chorismate: step 5/7.</text>
</comment>
<reference evidence="8" key="2">
    <citation type="submission" date="2020-09" db="EMBL/GenBank/DDBJ databases">
        <authorList>
            <person name="Sun Q."/>
            <person name="Zhou Y."/>
        </authorList>
    </citation>
    <scope>NUCLEOTIDE SEQUENCE</scope>
    <source>
        <strain evidence="8">CGMCC 1.15179</strain>
    </source>
</reference>
<keyword evidence="4 5" id="KW-0067">ATP-binding</keyword>
<dbReference type="GO" id="GO:0009234">
    <property type="term" value="P:menaquinone biosynthetic process"/>
    <property type="evidence" value="ECO:0007669"/>
    <property type="project" value="UniProtKB-UniRule"/>
</dbReference>
<dbReference type="Gene3D" id="3.30.300.30">
    <property type="match status" value="1"/>
</dbReference>
<dbReference type="Pfam" id="PF13193">
    <property type="entry name" value="AMP-binding_C"/>
    <property type="match status" value="1"/>
</dbReference>
<dbReference type="NCBIfam" id="TIGR01923">
    <property type="entry name" value="menE"/>
    <property type="match status" value="1"/>
</dbReference>
<dbReference type="CDD" id="cd05912">
    <property type="entry name" value="OSB_CoA_lg"/>
    <property type="match status" value="1"/>
</dbReference>
<evidence type="ECO:0000313" key="8">
    <source>
        <dbReference type="EMBL" id="GGE25687.1"/>
    </source>
</evidence>
<dbReference type="Gene3D" id="3.40.50.12780">
    <property type="entry name" value="N-terminal domain of ligase-like"/>
    <property type="match status" value="1"/>
</dbReference>
<dbReference type="InterPro" id="IPR020845">
    <property type="entry name" value="AMP-binding_CS"/>
</dbReference>
<dbReference type="PROSITE" id="PS00455">
    <property type="entry name" value="AMP_BINDING"/>
    <property type="match status" value="1"/>
</dbReference>
<dbReference type="GO" id="GO:0006631">
    <property type="term" value="P:fatty acid metabolic process"/>
    <property type="evidence" value="ECO:0007669"/>
    <property type="project" value="TreeGrafter"/>
</dbReference>
<dbReference type="InterPro" id="IPR045851">
    <property type="entry name" value="AMP-bd_C_sf"/>
</dbReference>
<keyword evidence="1 5" id="KW-0474">Menaquinone biosynthesis</keyword>
<dbReference type="InterPro" id="IPR042099">
    <property type="entry name" value="ANL_N_sf"/>
</dbReference>
<dbReference type="EMBL" id="BMHQ01000012">
    <property type="protein sequence ID" value="GGE25687.1"/>
    <property type="molecule type" value="Genomic_DNA"/>
</dbReference>
<protein>
    <recommendedName>
        <fullName evidence="5">2-succinylbenzoate--CoA ligase</fullName>
        <ecNumber evidence="5">6.2.1.26</ecNumber>
    </recommendedName>
    <alternativeName>
        <fullName evidence="5">o-succinylbenzoyl-CoA synthetase</fullName>
        <shortName evidence="5">OSB-CoA synthetase</shortName>
    </alternativeName>
</protein>
<evidence type="ECO:0000256" key="3">
    <source>
        <dbReference type="ARBA" id="ARBA00022741"/>
    </source>
</evidence>
<keyword evidence="3 5" id="KW-0547">Nucleotide-binding</keyword>
<gene>
    <name evidence="5 8" type="primary">menE</name>
    <name evidence="8" type="ORF">GCM10011571_29770</name>
</gene>
<reference evidence="8" key="1">
    <citation type="journal article" date="2014" name="Int. J. Syst. Evol. Microbiol.">
        <title>Complete genome sequence of Corynebacterium casei LMG S-19264T (=DSM 44701T), isolated from a smear-ripened cheese.</title>
        <authorList>
            <consortium name="US DOE Joint Genome Institute (JGI-PGF)"/>
            <person name="Walter F."/>
            <person name="Albersmeier A."/>
            <person name="Kalinowski J."/>
            <person name="Ruckert C."/>
        </authorList>
    </citation>
    <scope>NUCLEOTIDE SEQUENCE</scope>
    <source>
        <strain evidence="8">CGMCC 1.15179</strain>
    </source>
</reference>
<dbReference type="GO" id="GO:0008756">
    <property type="term" value="F:o-succinylbenzoate-CoA ligase activity"/>
    <property type="evidence" value="ECO:0007669"/>
    <property type="project" value="UniProtKB-UniRule"/>
</dbReference>
<comment type="similarity">
    <text evidence="5">Belongs to the ATP-dependent AMP-binding enzyme family. MenE subfamily.</text>
</comment>
<dbReference type="AlphaFoldDB" id="A0A8J2YDE4"/>
<evidence type="ECO:0000256" key="1">
    <source>
        <dbReference type="ARBA" id="ARBA00022428"/>
    </source>
</evidence>
<dbReference type="UniPathway" id="UPA00079"/>
<keyword evidence="2 5" id="KW-0436">Ligase</keyword>
<feature type="domain" description="AMP-binding enzyme C-terminal" evidence="7">
    <location>
        <begin position="410"/>
        <end position="486"/>
    </location>
</feature>
<dbReference type="Proteomes" id="UP000625210">
    <property type="component" value="Unassembled WGS sequence"/>
</dbReference>
<evidence type="ECO:0000259" key="7">
    <source>
        <dbReference type="Pfam" id="PF13193"/>
    </source>
</evidence>
<organism evidence="8 9">
    <name type="scientific">Marinithermofilum abyssi</name>
    <dbReference type="NCBI Taxonomy" id="1571185"/>
    <lineage>
        <taxon>Bacteria</taxon>
        <taxon>Bacillati</taxon>
        <taxon>Bacillota</taxon>
        <taxon>Bacilli</taxon>
        <taxon>Bacillales</taxon>
        <taxon>Thermoactinomycetaceae</taxon>
        <taxon>Marinithermofilum</taxon>
    </lineage>
</organism>
<sequence length="501" mass="55379">MMQELSSRSLPHWHTKRADLTPDRPALLAEGVQWSFRELHERARTTAGKLAALGIQKGDRVGVLMHNRPEMVQLVHALSYLEAVLVPLNIRLSPVEAGWQIQNAEAKLTVYDGTNRKTAQKIREIDGALALLAWEELEQQQPVDFQPPVRVGLDSLHTIMYTSGTTGKPKGVMLTYGNHWWSAVGSVLNLGLQPDDRWLICVPLFHMSGLSILMRSVIYGITAVLHASFEPSAANRAIRKEGITHMSVVSAMLTRMVDDLGDQCYPASFRCMLLGGGPAPRPLLERCKEKGIPVFQTYGMTETASQIVTLAPEDALSKLGSAGKPLYPAELRILRDGREVPPGSEGEIVVRGPNVTPGYWRREDASREAIRDGWLHTGDLGRMDEEGFLYVLDRRSDLIISGGENIYPAEVEAALLAHPAVAEAGVTGLPDERWGQVPAAIVRLQDGAEVTEADLMKHCRERLAKYKVPVRIHQVGRPLPRNASNKLLRRKLAELLPKGEC</sequence>
<dbReference type="HAMAP" id="MF_00731">
    <property type="entry name" value="MenE"/>
    <property type="match status" value="1"/>
</dbReference>
<dbReference type="UniPathway" id="UPA01057">
    <property type="reaction ID" value="UER00166"/>
</dbReference>
<name>A0A8J2YDE4_9BACL</name>
<proteinExistence type="inferred from homology"/>